<feature type="coiled-coil region" evidence="7">
    <location>
        <begin position="409"/>
        <end position="502"/>
    </location>
</feature>
<dbReference type="SUPFAM" id="SSF52540">
    <property type="entry name" value="P-loop containing nucleoside triphosphate hydrolases"/>
    <property type="match status" value="1"/>
</dbReference>
<name>A0A239A5D5_9FIRM</name>
<proteinExistence type="inferred from homology"/>
<dbReference type="GO" id="GO:0005524">
    <property type="term" value="F:ATP binding"/>
    <property type="evidence" value="ECO:0007669"/>
    <property type="project" value="UniProtKB-UniRule"/>
</dbReference>
<evidence type="ECO:0000313" key="9">
    <source>
        <dbReference type="EMBL" id="SNR90254.1"/>
    </source>
</evidence>
<dbReference type="GO" id="GO:0005694">
    <property type="term" value="C:chromosome"/>
    <property type="evidence" value="ECO:0007669"/>
    <property type="project" value="InterPro"/>
</dbReference>
<feature type="coiled-coil region" evidence="7">
    <location>
        <begin position="678"/>
        <end position="925"/>
    </location>
</feature>
<dbReference type="GO" id="GO:0007062">
    <property type="term" value="P:sister chromatid cohesion"/>
    <property type="evidence" value="ECO:0007669"/>
    <property type="project" value="InterPro"/>
</dbReference>
<dbReference type="InterPro" id="IPR003395">
    <property type="entry name" value="RecF/RecN/SMC_N"/>
</dbReference>
<evidence type="ECO:0000313" key="10">
    <source>
        <dbReference type="Proteomes" id="UP000198304"/>
    </source>
</evidence>
<dbReference type="InterPro" id="IPR027417">
    <property type="entry name" value="P-loop_NTPase"/>
</dbReference>
<dbReference type="PIRSF" id="PIRSF005719">
    <property type="entry name" value="SMC"/>
    <property type="match status" value="1"/>
</dbReference>
<dbReference type="GO" id="GO:0007059">
    <property type="term" value="P:chromosome segregation"/>
    <property type="evidence" value="ECO:0007669"/>
    <property type="project" value="UniProtKB-UniRule"/>
</dbReference>
<dbReference type="SMART" id="SM00968">
    <property type="entry name" value="SMC_hinge"/>
    <property type="match status" value="1"/>
</dbReference>
<dbReference type="SUPFAM" id="SSF57997">
    <property type="entry name" value="Tropomyosin"/>
    <property type="match status" value="1"/>
</dbReference>
<dbReference type="Gene3D" id="3.40.50.300">
    <property type="entry name" value="P-loop containing nucleotide triphosphate hydrolases"/>
    <property type="match status" value="2"/>
</dbReference>
<comment type="function">
    <text evidence="7">Required for chromosome condensation and partitioning.</text>
</comment>
<feature type="coiled-coil region" evidence="7">
    <location>
        <begin position="993"/>
        <end position="1037"/>
    </location>
</feature>
<sequence length="1194" mass="136973">MYLKKLELYGFKSFANKIELNFEKGVTAVVGPNGSGKSNISDGIKWVLGEQSVKSLRGSKMEDVIFAGTSTRKPLGMSEVSLTLDNSSQALPIEYDEITITRRMYRSGESEYYLNKSACRLKDIRELLMDTGIGKDGYSIIGQGKIDEILSSKSEDRRQLFEEAAGIVKYKHRKNEAEKKLSATKDNLIRVSDILNELENQLEPLKKQSFKAQKYNELKETLLKLEVNLFIKEIDKIDTELKHIHQQMEILKKSLSTQEIEKNNFCEKLSEIENQLELREEEVAKIQDEYHNTQKEIGKKEGEINVNQEKLMHYTQNINRLEKEIKDISNINLKTRGELEAKLIQLKTIDTDLDELETEMKDKVLQYNDINRSKSLKEEDVENSKSTIIDTLNAISDLKSEGNRYKTLTDTMQQRMEQIHKEINHHEEKAVAGHKTFIELQQGLTELRSNMNNIMDRIKNITSEKHLLVNQENNILKKLDSMRKEIQHKASKKNVIEEMEKEHDGYNKSVKNILVACDRNQALGEGVYGVVANLLKVPRGYEVAIETALGASIQHIVTRNEEDAKRLIGFLKKNSLGRVTLLPLTSIQKKTIQNSELKIIEGFKDVKVAIDIIEFDHSFTNVFSSLLSRVLIVPNLDIGVKMAKATQHRFKIVTIDGDVMNLGGSITGGSSGFKGSSILGRKRELEELTESIGNLEKEKHTVELQYNQLIEAKNTLDEEVKMLTEKQQDLKIQEATLASKEQQTEEENRKTDVFIKQLKREIKELMEAKQTTSEKYIGINKEIASMEEMIASTKHTLEDCEKHLLIGKQKLEELNEEITKHKVNLASLQEQKRGLLQEIENLQETIKHNEMQCSEKNEEIINTNNQYSSLQEELMKSKKELQNSVHKLNQLEERLTVLKNGKQELQQVQKQTKEMLNQVEEIIKDLHDSTYKLDVKCTRLEMQQQAFYNKLWEEYELTYNHAKEIKEDVPDHINMTKEIKSLKDGIKSLGSINLDAIEEYESVKERHQFLKQQKDDLESARQTLVKVIKDMEESMKQQFLQEFNKIRENFNEVFIKLFGGGKAELVLEDEKDLLDCGIEIIAQPPGKKLQSLSLLSGGERALTAISLLFGILLVKPSPFCILDEIEAALDDANVNRFAKFLQELSFDTQFIVVTHRKGTMESADALYGVTMEEEGISKIVSVKFTDEFNKEIAS</sequence>
<dbReference type="Pfam" id="PF02463">
    <property type="entry name" value="SMC_N"/>
    <property type="match status" value="1"/>
</dbReference>
<gene>
    <name evidence="7" type="primary">smc</name>
    <name evidence="9" type="ORF">SAMN05446037_1001320</name>
</gene>
<comment type="similarity">
    <text evidence="7">Belongs to the SMC family.</text>
</comment>
<keyword evidence="6 7" id="KW-0238">DNA-binding</keyword>
<organism evidence="9 10">
    <name type="scientific">Anaerovirgula multivorans</name>
    <dbReference type="NCBI Taxonomy" id="312168"/>
    <lineage>
        <taxon>Bacteria</taxon>
        <taxon>Bacillati</taxon>
        <taxon>Bacillota</taxon>
        <taxon>Clostridia</taxon>
        <taxon>Peptostreptococcales</taxon>
        <taxon>Natronincolaceae</taxon>
        <taxon>Anaerovirgula</taxon>
    </lineage>
</organism>
<dbReference type="SUPFAM" id="SSF75553">
    <property type="entry name" value="Smc hinge domain"/>
    <property type="match status" value="1"/>
</dbReference>
<dbReference type="PANTHER" id="PTHR43977">
    <property type="entry name" value="STRUCTURAL MAINTENANCE OF CHROMOSOMES PROTEIN 3"/>
    <property type="match status" value="1"/>
</dbReference>
<keyword evidence="2 7" id="KW-0963">Cytoplasm</keyword>
<feature type="binding site" evidence="7">
    <location>
        <begin position="32"/>
        <end position="39"/>
    </location>
    <ligand>
        <name>ATP</name>
        <dbReference type="ChEBI" id="CHEBI:30616"/>
    </ligand>
</feature>
<reference evidence="9 10" key="1">
    <citation type="submission" date="2017-06" db="EMBL/GenBank/DDBJ databases">
        <authorList>
            <person name="Kim H.J."/>
            <person name="Triplett B.A."/>
        </authorList>
    </citation>
    <scope>NUCLEOTIDE SEQUENCE [LARGE SCALE GENOMIC DNA]</scope>
    <source>
        <strain evidence="9 10">SCA</strain>
    </source>
</reference>
<evidence type="ECO:0000256" key="2">
    <source>
        <dbReference type="ARBA" id="ARBA00022490"/>
    </source>
</evidence>
<feature type="coiled-coil region" evidence="7">
    <location>
        <begin position="255"/>
        <end position="373"/>
    </location>
</feature>
<dbReference type="Gene3D" id="3.30.70.1620">
    <property type="match status" value="1"/>
</dbReference>
<dbReference type="NCBIfam" id="TIGR02168">
    <property type="entry name" value="SMC_prok_B"/>
    <property type="match status" value="1"/>
</dbReference>
<dbReference type="InterPro" id="IPR011890">
    <property type="entry name" value="SMC_prok"/>
</dbReference>
<dbReference type="FunFam" id="3.40.50.300:FF:000984">
    <property type="entry name" value="Chromosome partition protein Smc"/>
    <property type="match status" value="1"/>
</dbReference>
<dbReference type="FunFam" id="3.40.50.300:FF:000901">
    <property type="entry name" value="Chromosome partition protein Smc"/>
    <property type="match status" value="1"/>
</dbReference>
<dbReference type="AlphaFoldDB" id="A0A239A5D5"/>
<dbReference type="GO" id="GO:0006260">
    <property type="term" value="P:DNA replication"/>
    <property type="evidence" value="ECO:0007669"/>
    <property type="project" value="UniProtKB-UniRule"/>
</dbReference>
<dbReference type="InterPro" id="IPR010935">
    <property type="entry name" value="SMC_hinge"/>
</dbReference>
<accession>A0A239A5D5</accession>
<feature type="coiled-coil region" evidence="7">
    <location>
        <begin position="167"/>
        <end position="208"/>
    </location>
</feature>
<evidence type="ECO:0000256" key="1">
    <source>
        <dbReference type="ARBA" id="ARBA00004496"/>
    </source>
</evidence>
<comment type="domain">
    <text evidence="7">Contains large globular domains required for ATP hydrolysis at each terminus and a third globular domain forming a flexible hinge near the middle of the molecule. These domains are separated by coiled-coil structures.</text>
</comment>
<dbReference type="HAMAP" id="MF_01894">
    <property type="entry name" value="Smc_prok"/>
    <property type="match status" value="1"/>
</dbReference>
<dbReference type="Proteomes" id="UP000198304">
    <property type="component" value="Unassembled WGS sequence"/>
</dbReference>
<dbReference type="OrthoDB" id="9808768at2"/>
<keyword evidence="5 7" id="KW-0175">Coiled coil</keyword>
<dbReference type="RefSeq" id="WP_089281102.1">
    <property type="nucleotide sequence ID" value="NZ_FZOJ01000001.1"/>
</dbReference>
<evidence type="ECO:0000256" key="7">
    <source>
        <dbReference type="HAMAP-Rule" id="MF_01894"/>
    </source>
</evidence>
<protein>
    <recommendedName>
        <fullName evidence="7">Chromosome partition protein Smc</fullName>
    </recommendedName>
</protein>
<dbReference type="EMBL" id="FZOJ01000001">
    <property type="protein sequence ID" value="SNR90254.1"/>
    <property type="molecule type" value="Genomic_DNA"/>
</dbReference>
<comment type="subcellular location">
    <subcellularLocation>
        <location evidence="1 7">Cytoplasm</location>
    </subcellularLocation>
</comment>
<dbReference type="Gene3D" id="1.20.1060.20">
    <property type="match status" value="1"/>
</dbReference>
<evidence type="ECO:0000256" key="4">
    <source>
        <dbReference type="ARBA" id="ARBA00022840"/>
    </source>
</evidence>
<dbReference type="GO" id="GO:0030261">
    <property type="term" value="P:chromosome condensation"/>
    <property type="evidence" value="ECO:0007669"/>
    <property type="project" value="InterPro"/>
</dbReference>
<dbReference type="CDD" id="cd03278">
    <property type="entry name" value="ABC_SMC_barmotin"/>
    <property type="match status" value="2"/>
</dbReference>
<comment type="subunit">
    <text evidence="7">Homodimer.</text>
</comment>
<evidence type="ECO:0000256" key="3">
    <source>
        <dbReference type="ARBA" id="ARBA00022741"/>
    </source>
</evidence>
<dbReference type="GO" id="GO:0003677">
    <property type="term" value="F:DNA binding"/>
    <property type="evidence" value="ECO:0007669"/>
    <property type="project" value="UniProtKB-UniRule"/>
</dbReference>
<feature type="domain" description="SMC hinge" evidence="8">
    <location>
        <begin position="525"/>
        <end position="643"/>
    </location>
</feature>
<dbReference type="Pfam" id="PF06470">
    <property type="entry name" value="SMC_hinge"/>
    <property type="match status" value="1"/>
</dbReference>
<evidence type="ECO:0000259" key="8">
    <source>
        <dbReference type="SMART" id="SM00968"/>
    </source>
</evidence>
<keyword evidence="3 7" id="KW-0547">Nucleotide-binding</keyword>
<dbReference type="InterPro" id="IPR024704">
    <property type="entry name" value="SMC"/>
</dbReference>
<dbReference type="GO" id="GO:0016887">
    <property type="term" value="F:ATP hydrolysis activity"/>
    <property type="evidence" value="ECO:0007669"/>
    <property type="project" value="InterPro"/>
</dbReference>
<evidence type="ECO:0000256" key="6">
    <source>
        <dbReference type="ARBA" id="ARBA00023125"/>
    </source>
</evidence>
<evidence type="ECO:0000256" key="5">
    <source>
        <dbReference type="ARBA" id="ARBA00023054"/>
    </source>
</evidence>
<keyword evidence="10" id="KW-1185">Reference proteome</keyword>
<keyword evidence="4 7" id="KW-0067">ATP-binding</keyword>
<dbReference type="InterPro" id="IPR036277">
    <property type="entry name" value="SMC_hinge_sf"/>
</dbReference>
<dbReference type="GO" id="GO:0005737">
    <property type="term" value="C:cytoplasm"/>
    <property type="evidence" value="ECO:0007669"/>
    <property type="project" value="UniProtKB-SubCell"/>
</dbReference>